<feature type="compositionally biased region" description="Basic residues" evidence="2">
    <location>
        <begin position="773"/>
        <end position="787"/>
    </location>
</feature>
<dbReference type="Proteomes" id="UP001146120">
    <property type="component" value="Unassembled WGS sequence"/>
</dbReference>
<feature type="compositionally biased region" description="Low complexity" evidence="2">
    <location>
        <begin position="608"/>
        <end position="618"/>
    </location>
</feature>
<feature type="region of interest" description="Disordered" evidence="2">
    <location>
        <begin position="1"/>
        <end position="116"/>
    </location>
</feature>
<feature type="compositionally biased region" description="Acidic residues" evidence="2">
    <location>
        <begin position="850"/>
        <end position="860"/>
    </location>
</feature>
<dbReference type="InterPro" id="IPR001623">
    <property type="entry name" value="DnaJ_domain"/>
</dbReference>
<name>A0AAV2ZI78_9STRA</name>
<dbReference type="EMBL" id="DAKRPA010000008">
    <property type="protein sequence ID" value="DBA04458.1"/>
    <property type="molecule type" value="Genomic_DNA"/>
</dbReference>
<sequence length="1001" mass="111390">MRRTFFSSSTGDASSDGPIKPSLKTSQSFSSRDRRGRNSLFADSESDDDGADGGRRGSEPQQNAGGGGLTETHHARLRLASSSSNGASLVVDKRDSTGTERKGLFEHDDDTDSLENFRQRVKIRQQERKSEMENLRAELERTQLQLRETEAKLAQESREKDVASIRMDECQRIIEKRNKQLMKASEKMARLTEQAESQINALNETVTKLTADLAAAHAANARDALERQQQFEAAQKAGAKEFAVERQQLVDEYERKLLELTSHNNDLEERARRLQDELDGEAGRVKDSTEYQILLKRTEDAEAIGRGLRFQLQKEQNEKRYLKKQMSALSVQGGTSVETAPLFVDTSQRAELSPSSRSSIASADLSNFDFYPSESPLFAHQPPAAPPAPVSLVDLSQAAPQTNTREEDDATESAPEEHEGVSAASAAEAEVEAASAPTSSSGEPTKAPSRTSSVNFFEKISIRFTRGNSTTKNEDKAPASAGSVTSVASSAPAVLNERPRMYVAKPPSTYDESSDSILGSESSESSDSSDEEEHDEPPPLPPIASIVPPLPSEPTGHVVVPPPEPMVDSDDADSSESSDSEDEKAHVSASSDTASKSKTDTKARAHTTIKTSLSSSKTEANPRQSAVSSSDSESRSDAETKKKPTKRESSVPRRPSKLAESARSSSDSSSSSDDEQSKTKTRRRRHDTEDLGHTASSSRTRKTRDKSRSADGDADDAAGSSSYASRMNAYMEERARRRLLKQKKKEQEENAENKQQAEYEKEWEKLAQEERERKKKQQHQRRKRRPSSMKTVRVSQMKQQLHKQQQEQIQRQQQQQQQSSSGTRDDEVDDPQRRGSRKVDTSSSGSDLSDHDDDASDDEQSYPPPLPPQPTEADAELYARQQARLRERHDLQMMKKREAEEADAVRGEIHRRVEMWAYGKEFLHMILTLDQITTNEALQKCQLMVVQSPDNDTLKKAYRNIIRVIHPDKLRNATIPEQLEAKELFTVLNQAFEVLKNQTSG</sequence>
<organism evidence="4 5">
    <name type="scientific">Lagenidium giganteum</name>
    <dbReference type="NCBI Taxonomy" id="4803"/>
    <lineage>
        <taxon>Eukaryota</taxon>
        <taxon>Sar</taxon>
        <taxon>Stramenopiles</taxon>
        <taxon>Oomycota</taxon>
        <taxon>Peronosporomycetes</taxon>
        <taxon>Pythiales</taxon>
        <taxon>Pythiaceae</taxon>
    </lineage>
</organism>
<reference evidence="4" key="1">
    <citation type="submission" date="2022-11" db="EMBL/GenBank/DDBJ databases">
        <authorList>
            <person name="Morgan W.R."/>
            <person name="Tartar A."/>
        </authorList>
    </citation>
    <scope>NUCLEOTIDE SEQUENCE</scope>
    <source>
        <strain evidence="4">ARSEF 373</strain>
    </source>
</reference>
<feature type="domain" description="J" evidence="3">
    <location>
        <begin position="922"/>
        <end position="1000"/>
    </location>
</feature>
<dbReference type="SMART" id="SM00271">
    <property type="entry name" value="DnaJ"/>
    <property type="match status" value="1"/>
</dbReference>
<feature type="compositionally biased region" description="Basic and acidic residues" evidence="2">
    <location>
        <begin position="745"/>
        <end position="772"/>
    </location>
</feature>
<dbReference type="Gene3D" id="1.10.287.110">
    <property type="entry name" value="DnaJ domain"/>
    <property type="match status" value="1"/>
</dbReference>
<dbReference type="PROSITE" id="PS50076">
    <property type="entry name" value="DNAJ_2"/>
    <property type="match status" value="1"/>
</dbReference>
<feature type="region of interest" description="Disordered" evidence="2">
    <location>
        <begin position="397"/>
        <end position="872"/>
    </location>
</feature>
<dbReference type="CDD" id="cd06257">
    <property type="entry name" value="DnaJ"/>
    <property type="match status" value="1"/>
</dbReference>
<reference evidence="4" key="2">
    <citation type="journal article" date="2023" name="Microbiol Resour">
        <title>Decontamination and Annotation of the Draft Genome Sequence of the Oomycete Lagenidium giganteum ARSEF 373.</title>
        <authorList>
            <person name="Morgan W.R."/>
            <person name="Tartar A."/>
        </authorList>
    </citation>
    <scope>NUCLEOTIDE SEQUENCE</scope>
    <source>
        <strain evidence="4">ARSEF 373</strain>
    </source>
</reference>
<feature type="compositionally biased region" description="Low complexity" evidence="2">
    <location>
        <begin position="717"/>
        <end position="726"/>
    </location>
</feature>
<feature type="compositionally biased region" description="Basic and acidic residues" evidence="2">
    <location>
        <begin position="91"/>
        <end position="106"/>
    </location>
</feature>
<feature type="compositionally biased region" description="Basic and acidic residues" evidence="2">
    <location>
        <begin position="632"/>
        <end position="651"/>
    </location>
</feature>
<dbReference type="SUPFAM" id="SSF46565">
    <property type="entry name" value="Chaperone J-domain"/>
    <property type="match status" value="1"/>
</dbReference>
<protein>
    <recommendedName>
        <fullName evidence="3">J domain-containing protein</fullName>
    </recommendedName>
</protein>
<feature type="coiled-coil region" evidence="1">
    <location>
        <begin position="250"/>
        <end position="284"/>
    </location>
</feature>
<feature type="compositionally biased region" description="Pro residues" evidence="2">
    <location>
        <begin position="538"/>
        <end position="552"/>
    </location>
</feature>
<feature type="compositionally biased region" description="Low complexity" evidence="2">
    <location>
        <begin position="515"/>
        <end position="526"/>
    </location>
</feature>
<feature type="compositionally biased region" description="Acidic residues" evidence="2">
    <location>
        <begin position="567"/>
        <end position="582"/>
    </location>
</feature>
<feature type="compositionally biased region" description="Low complexity" evidence="2">
    <location>
        <begin position="421"/>
        <end position="441"/>
    </location>
</feature>
<keyword evidence="1" id="KW-0175">Coiled coil</keyword>
<evidence type="ECO:0000259" key="3">
    <source>
        <dbReference type="PROSITE" id="PS50076"/>
    </source>
</evidence>
<dbReference type="InterPro" id="IPR036869">
    <property type="entry name" value="J_dom_sf"/>
</dbReference>
<comment type="caution">
    <text evidence="4">The sequence shown here is derived from an EMBL/GenBank/DDBJ whole genome shotgun (WGS) entry which is preliminary data.</text>
</comment>
<keyword evidence="5" id="KW-1185">Reference proteome</keyword>
<feature type="compositionally biased region" description="Basic and acidic residues" evidence="2">
    <location>
        <begin position="830"/>
        <end position="840"/>
    </location>
</feature>
<dbReference type="Pfam" id="PF00226">
    <property type="entry name" value="DnaJ"/>
    <property type="match status" value="1"/>
</dbReference>
<feature type="compositionally biased region" description="Low complexity" evidence="2">
    <location>
        <begin position="478"/>
        <end position="494"/>
    </location>
</feature>
<accession>A0AAV2ZI78</accession>
<feature type="compositionally biased region" description="Polar residues" evidence="2">
    <location>
        <begin position="1"/>
        <end position="13"/>
    </location>
</feature>
<proteinExistence type="predicted"/>
<gene>
    <name evidence="4" type="ORF">N0F65_010054</name>
</gene>
<feature type="coiled-coil region" evidence="1">
    <location>
        <begin position="118"/>
        <end position="212"/>
    </location>
</feature>
<dbReference type="AlphaFoldDB" id="A0AAV2ZI78"/>
<feature type="compositionally biased region" description="Low complexity" evidence="2">
    <location>
        <begin position="796"/>
        <end position="818"/>
    </location>
</feature>
<evidence type="ECO:0000313" key="4">
    <source>
        <dbReference type="EMBL" id="DBA04458.1"/>
    </source>
</evidence>
<evidence type="ECO:0000256" key="1">
    <source>
        <dbReference type="SAM" id="Coils"/>
    </source>
</evidence>
<evidence type="ECO:0000313" key="5">
    <source>
        <dbReference type="Proteomes" id="UP001146120"/>
    </source>
</evidence>
<evidence type="ECO:0000256" key="2">
    <source>
        <dbReference type="SAM" id="MobiDB-lite"/>
    </source>
</evidence>